<keyword evidence="4" id="KW-1185">Reference proteome</keyword>
<feature type="domain" description="Carboxylesterase type B" evidence="2">
    <location>
        <begin position="30"/>
        <end position="230"/>
    </location>
</feature>
<comment type="caution">
    <text evidence="3">The sequence shown here is derived from an EMBL/GenBank/DDBJ whole genome shotgun (WGS) entry which is preliminary data.</text>
</comment>
<evidence type="ECO:0000313" key="3">
    <source>
        <dbReference type="EMBL" id="KAJ1355017.1"/>
    </source>
</evidence>
<evidence type="ECO:0000259" key="2">
    <source>
        <dbReference type="Pfam" id="PF00135"/>
    </source>
</evidence>
<dbReference type="PANTHER" id="PTHR43903">
    <property type="entry name" value="NEUROLIGIN"/>
    <property type="match status" value="1"/>
</dbReference>
<comment type="similarity">
    <text evidence="1">Belongs to the type-B carboxylesterase/lipase family.</text>
</comment>
<reference evidence="3" key="1">
    <citation type="submission" date="2021-06" db="EMBL/GenBank/DDBJ databases">
        <title>Parelaphostrongylus tenuis whole genome reference sequence.</title>
        <authorList>
            <person name="Garwood T.J."/>
            <person name="Larsen P.A."/>
            <person name="Fountain-Jones N.M."/>
            <person name="Garbe J.R."/>
            <person name="Macchietto M.G."/>
            <person name="Kania S.A."/>
            <person name="Gerhold R.W."/>
            <person name="Richards J.E."/>
            <person name="Wolf T.M."/>
        </authorList>
    </citation>
    <scope>NUCLEOTIDE SEQUENCE</scope>
    <source>
        <strain evidence="3">MNPRO001-30</strain>
        <tissue evidence="3">Meninges</tissue>
    </source>
</reference>
<dbReference type="SUPFAM" id="SSF53474">
    <property type="entry name" value="alpha/beta-Hydrolases"/>
    <property type="match status" value="1"/>
</dbReference>
<dbReference type="InterPro" id="IPR051093">
    <property type="entry name" value="Neuroligin/BSAL"/>
</dbReference>
<dbReference type="AlphaFoldDB" id="A0AAD5QLM8"/>
<evidence type="ECO:0000256" key="1">
    <source>
        <dbReference type="ARBA" id="ARBA00005964"/>
    </source>
</evidence>
<dbReference type="InterPro" id="IPR029058">
    <property type="entry name" value="AB_hydrolase_fold"/>
</dbReference>
<evidence type="ECO:0000313" key="4">
    <source>
        <dbReference type="Proteomes" id="UP001196413"/>
    </source>
</evidence>
<sequence length="292" mass="33465">MYSLTITKLIFLPTIYGAYRNLSLTTEEVIESVFRTIESSFHETSAVKLSNSTLYLITNASFVRYIGDAPDTFKTSRVVPAILTMKADIDFVAPCQREIDGYVKNNVTVYAYSFDYFPESPIFDEEQKGVLGKEIVITLQKDHPSTEMKLEAFHGLDHAFIFSRGYTSNFEIRPFSKEDEMMAEMLTKMITNFAKNGDPSTKSFTWPPFNRNTSTQLASINLPPTVIQGESRWPYTKFWNVEVERISRHISKSDVNTDADADITIEERVQPTVYRRAWVALWLLMAVFAIFT</sequence>
<dbReference type="Gene3D" id="3.40.50.1820">
    <property type="entry name" value="alpha/beta hydrolase"/>
    <property type="match status" value="1"/>
</dbReference>
<dbReference type="EMBL" id="JAHQIW010002308">
    <property type="protein sequence ID" value="KAJ1355017.1"/>
    <property type="molecule type" value="Genomic_DNA"/>
</dbReference>
<gene>
    <name evidence="3" type="ORF">KIN20_012127</name>
</gene>
<dbReference type="Pfam" id="PF00135">
    <property type="entry name" value="COesterase"/>
    <property type="match status" value="1"/>
</dbReference>
<proteinExistence type="inferred from homology"/>
<protein>
    <recommendedName>
        <fullName evidence="2">Carboxylesterase type B domain-containing protein</fullName>
    </recommendedName>
</protein>
<organism evidence="3 4">
    <name type="scientific">Parelaphostrongylus tenuis</name>
    <name type="common">Meningeal worm</name>
    <dbReference type="NCBI Taxonomy" id="148309"/>
    <lineage>
        <taxon>Eukaryota</taxon>
        <taxon>Metazoa</taxon>
        <taxon>Ecdysozoa</taxon>
        <taxon>Nematoda</taxon>
        <taxon>Chromadorea</taxon>
        <taxon>Rhabditida</taxon>
        <taxon>Rhabditina</taxon>
        <taxon>Rhabditomorpha</taxon>
        <taxon>Strongyloidea</taxon>
        <taxon>Metastrongylidae</taxon>
        <taxon>Parelaphostrongylus</taxon>
    </lineage>
</organism>
<dbReference type="InterPro" id="IPR002018">
    <property type="entry name" value="CarbesteraseB"/>
</dbReference>
<dbReference type="Proteomes" id="UP001196413">
    <property type="component" value="Unassembled WGS sequence"/>
</dbReference>
<name>A0AAD5QLM8_PARTN</name>
<accession>A0AAD5QLM8</accession>